<dbReference type="EC" id="3.1.13.1" evidence="1"/>
<proteinExistence type="predicted"/>
<protein>
    <submittedName>
        <fullName evidence="1">Exoribonuclease II protein</fullName>
        <ecNumber evidence="1">3.1.13.1</ecNumber>
    </submittedName>
</protein>
<reference evidence="2" key="1">
    <citation type="journal article" date="2022" name="Nat. Commun.">
        <title>Chromosome evolution and the genetic basis of agronomically important traits in greater yam.</title>
        <authorList>
            <person name="Bredeson J.V."/>
            <person name="Lyons J.B."/>
            <person name="Oniyinde I.O."/>
            <person name="Okereke N.R."/>
            <person name="Kolade O."/>
            <person name="Nnabue I."/>
            <person name="Nwadili C.O."/>
            <person name="Hribova E."/>
            <person name="Parker M."/>
            <person name="Nwogha J."/>
            <person name="Shu S."/>
            <person name="Carlson J."/>
            <person name="Kariba R."/>
            <person name="Muthemba S."/>
            <person name="Knop K."/>
            <person name="Barton G.J."/>
            <person name="Sherwood A.V."/>
            <person name="Lopez-Montes A."/>
            <person name="Asiedu R."/>
            <person name="Jamnadass R."/>
            <person name="Muchugi A."/>
            <person name="Goodstein D."/>
            <person name="Egesi C.N."/>
            <person name="Featherston J."/>
            <person name="Asfaw A."/>
            <person name="Simpson G.G."/>
            <person name="Dolezel J."/>
            <person name="Hendre P.S."/>
            <person name="Van Deynze A."/>
            <person name="Kumar P.L."/>
            <person name="Obidiegwu J.E."/>
            <person name="Bhattacharjee R."/>
            <person name="Rokhsar D.S."/>
        </authorList>
    </citation>
    <scope>NUCLEOTIDE SEQUENCE [LARGE SCALE GENOMIC DNA]</scope>
    <source>
        <strain evidence="2">cv. TDa95/00328</strain>
    </source>
</reference>
<organism evidence="1 2">
    <name type="scientific">Dioscorea alata</name>
    <name type="common">Purple yam</name>
    <dbReference type="NCBI Taxonomy" id="55571"/>
    <lineage>
        <taxon>Eukaryota</taxon>
        <taxon>Viridiplantae</taxon>
        <taxon>Streptophyta</taxon>
        <taxon>Embryophyta</taxon>
        <taxon>Tracheophyta</taxon>
        <taxon>Spermatophyta</taxon>
        <taxon>Magnoliopsida</taxon>
        <taxon>Liliopsida</taxon>
        <taxon>Dioscoreales</taxon>
        <taxon>Dioscoreaceae</taxon>
        <taxon>Dioscorea</taxon>
    </lineage>
</organism>
<dbReference type="Proteomes" id="UP000827976">
    <property type="component" value="Chromosome 11"/>
</dbReference>
<keyword evidence="1" id="KW-0378">Hydrolase</keyword>
<evidence type="ECO:0000313" key="2">
    <source>
        <dbReference type="Proteomes" id="UP000827976"/>
    </source>
</evidence>
<accession>A0ACB7V7B9</accession>
<keyword evidence="2" id="KW-1185">Reference proteome</keyword>
<dbReference type="EMBL" id="CM037021">
    <property type="protein sequence ID" value="KAH7669340.1"/>
    <property type="molecule type" value="Genomic_DNA"/>
</dbReference>
<evidence type="ECO:0000313" key="1">
    <source>
        <dbReference type="EMBL" id="KAH7669340.1"/>
    </source>
</evidence>
<comment type="caution">
    <text evidence="1">The sequence shown here is derived from an EMBL/GenBank/DDBJ whole genome shotgun (WGS) entry which is preliminary data.</text>
</comment>
<sequence length="104" mass="11892">MASRASVELHTLIFFRKRPTDTEARIVKIRSNGFIVFVPKFGIEGPVYLTRRGENGGEWMVDDVNQRVTKPGTNITYAVLQTVRIHMEVVEPQPNRPKLELTLL</sequence>
<gene>
    <name evidence="1" type="ORF">IHE45_11G071200</name>
</gene>
<name>A0ACB7V7B9_DIOAL</name>